<name>A0ABD3TTQ7_9LAMI</name>
<evidence type="ECO:0000256" key="1">
    <source>
        <dbReference type="SAM" id="MobiDB-lite"/>
    </source>
</evidence>
<feature type="region of interest" description="Disordered" evidence="1">
    <location>
        <begin position="932"/>
        <end position="958"/>
    </location>
</feature>
<keyword evidence="3" id="KW-1185">Reference proteome</keyword>
<protein>
    <submittedName>
        <fullName evidence="2">Uncharacterized protein</fullName>
    </submittedName>
</protein>
<sequence length="958" mass="106732">MGTTVHCKIYLPGYYSMRDLNEDSSSSSWPVFYGGDKGIPNGQYYNGFMPRNTMDGYPGYDKDALKQKMLEHEAVFKNQVYELHRLYRIQRDMMEEVKMQELHRRASMEPSSSSSLQGSQVPLEDARKWHMPRFPLPNSGYGRPSDSPMSCTKGNNTHTGRFPFQNGCKLKDPEALDSRPLKLRKRLFDLQLPADEYIDTEEEGKLKEQNVPDKSSYAPSGNPKSGPESNMFRNFNRLADLNEPIQIEEAMVPSSVDFLGHTSISKEIKSNAGHLSIVRDGLLINSSIDRKFPEKEHLSHIYEPGSSKSNQSAVSRGLQQDKLPIPSYPVQGMLNPVPHTRIYPTGYSLESSDKCRDHSKSSNLEPVVASSQAPGSYPFFSSSSFSSPWAHSWKPTNSFTEKITAFESSAAAMDRGLQPSAQSREPFGGKWAVNASSRLNPVLGSELTTQNGFYHGSASVSRELHNHLPSSGFDYLNCSGGDNTNHGLGSFPKPAMDINLNEVLPKSSSSNDVVIVQDLNMIDGKSTHENHVSALPWLKPKPMPKPAHGKEAADTRRSELSENVSHLQASYNQLCCKSGTVRDLNQLFTPEVTLASSECEIVRGNEISETQTVKKILGFPIFETKNEPSSSVDYPHNERKKRIIDINIECEPDELIAAEEPTVEKENRRDHIDLNFSASDCEDPPVPSFENKSSSAKVALEIDLEAPICLESEDDGNTPEEEVSLQSFENKNEHIQDEVLKNAAETILAISSYSYRQIQAEDSICPTSEASLVESFLCFVDAVNELESASVNKEIDDFEVMTLQLEETKEEDYMPMLPLVVEDTGANTITTRSRRGQARRGRQRRDFQRDILPGLTSLSRHEVTEDLQIFGGLMRATGHSWNSGLTRRNGTRNGGGRGRRRGTIVETTVTTAIPSPPVLVQTLNNIETDRSLTGWGKTTRRPRRQRCPAGNIPTVVSN</sequence>
<feature type="region of interest" description="Disordered" evidence="1">
    <location>
        <begin position="534"/>
        <end position="561"/>
    </location>
</feature>
<proteinExistence type="predicted"/>
<reference evidence="2 3" key="1">
    <citation type="submission" date="2024-12" db="EMBL/GenBank/DDBJ databases">
        <title>The unique morphological basis and parallel evolutionary history of personate flowers in Penstemon.</title>
        <authorList>
            <person name="Depatie T.H."/>
            <person name="Wessinger C.A."/>
        </authorList>
    </citation>
    <scope>NUCLEOTIDE SEQUENCE [LARGE SCALE GENOMIC DNA]</scope>
    <source>
        <strain evidence="2">WTNN_2</strain>
        <tissue evidence="2">Leaf</tissue>
    </source>
</reference>
<dbReference type="Proteomes" id="UP001634393">
    <property type="component" value="Unassembled WGS sequence"/>
</dbReference>
<evidence type="ECO:0000313" key="2">
    <source>
        <dbReference type="EMBL" id="KAL3840539.1"/>
    </source>
</evidence>
<dbReference type="EMBL" id="JBJXBP010000003">
    <property type="protein sequence ID" value="KAL3840539.1"/>
    <property type="molecule type" value="Genomic_DNA"/>
</dbReference>
<comment type="caution">
    <text evidence="2">The sequence shown here is derived from an EMBL/GenBank/DDBJ whole genome shotgun (WGS) entry which is preliminary data.</text>
</comment>
<organism evidence="2 3">
    <name type="scientific">Penstemon smallii</name>
    <dbReference type="NCBI Taxonomy" id="265156"/>
    <lineage>
        <taxon>Eukaryota</taxon>
        <taxon>Viridiplantae</taxon>
        <taxon>Streptophyta</taxon>
        <taxon>Embryophyta</taxon>
        <taxon>Tracheophyta</taxon>
        <taxon>Spermatophyta</taxon>
        <taxon>Magnoliopsida</taxon>
        <taxon>eudicotyledons</taxon>
        <taxon>Gunneridae</taxon>
        <taxon>Pentapetalae</taxon>
        <taxon>asterids</taxon>
        <taxon>lamiids</taxon>
        <taxon>Lamiales</taxon>
        <taxon>Plantaginaceae</taxon>
        <taxon>Cheloneae</taxon>
        <taxon>Penstemon</taxon>
    </lineage>
</organism>
<feature type="region of interest" description="Disordered" evidence="1">
    <location>
        <begin position="881"/>
        <end position="901"/>
    </location>
</feature>
<evidence type="ECO:0000313" key="3">
    <source>
        <dbReference type="Proteomes" id="UP001634393"/>
    </source>
</evidence>
<accession>A0ABD3TTQ7</accession>
<dbReference type="Pfam" id="PF05904">
    <property type="entry name" value="DUF863"/>
    <property type="match status" value="1"/>
</dbReference>
<feature type="region of interest" description="Disordered" evidence="1">
    <location>
        <begin position="199"/>
        <end position="232"/>
    </location>
</feature>
<feature type="compositionally biased region" description="Basic and acidic residues" evidence="1">
    <location>
        <begin position="548"/>
        <end position="560"/>
    </location>
</feature>
<dbReference type="PANTHER" id="PTHR33167:SF4">
    <property type="entry name" value="TRANSCRIPTION FACTOR, PUTATIVE (DUF863)-RELATED"/>
    <property type="match status" value="1"/>
</dbReference>
<feature type="compositionally biased region" description="Polar residues" evidence="1">
    <location>
        <begin position="217"/>
        <end position="232"/>
    </location>
</feature>
<dbReference type="PANTHER" id="PTHR33167">
    <property type="entry name" value="TRANSCRIPTION FACTOR, PUTATIVE (DUF863)-RELATED"/>
    <property type="match status" value="1"/>
</dbReference>
<dbReference type="AlphaFoldDB" id="A0ABD3TTQ7"/>
<dbReference type="InterPro" id="IPR008581">
    <property type="entry name" value="DUF863_pln"/>
</dbReference>
<gene>
    <name evidence="2" type="ORF">ACJIZ3_025130</name>
</gene>